<proteinExistence type="predicted"/>
<evidence type="ECO:0000313" key="2">
    <source>
        <dbReference type="Proteomes" id="UP000006683"/>
    </source>
</evidence>
<dbReference type="AlphaFoldDB" id="E1SUU1"/>
<dbReference type="Proteomes" id="UP000006683">
    <property type="component" value="Chromosome"/>
</dbReference>
<keyword evidence="2" id="KW-1185">Reference proteome</keyword>
<accession>E1SUU1</accession>
<evidence type="ECO:0000313" key="1">
    <source>
        <dbReference type="EMBL" id="ADN75282.1"/>
    </source>
</evidence>
<reference evidence="1 2" key="1">
    <citation type="journal article" date="2010" name="Stand. Genomic Sci.">
        <title>Complete genome sequence of Ferrimonas balearica type strain (PAT).</title>
        <authorList>
            <person name="Nolan M."/>
            <person name="Sikorski J."/>
            <person name="Davenport K."/>
            <person name="Lucas S."/>
            <person name="Glavina Del Rio T."/>
            <person name="Tice H."/>
            <person name="Cheng J."/>
            <person name="Goodwin L."/>
            <person name="Pitluck S."/>
            <person name="Liolios K."/>
            <person name="Ivanova N."/>
            <person name="Mavromatis K."/>
            <person name="Ovchinnikova G."/>
            <person name="Pati A."/>
            <person name="Chen A."/>
            <person name="Palaniappan K."/>
            <person name="Land M."/>
            <person name="Hauser L."/>
            <person name="Chang Y."/>
            <person name="Jeffries C."/>
            <person name="Tapia R."/>
            <person name="Brettin T."/>
            <person name="Detter J."/>
            <person name="Han C."/>
            <person name="Yasawong M."/>
            <person name="Rohde M."/>
            <person name="Tindall B."/>
            <person name="Goker M."/>
            <person name="Woyke T."/>
            <person name="Bristow J."/>
            <person name="Eisen J."/>
            <person name="Markowitz V."/>
            <person name="Hugenholtz P."/>
            <person name="Kyrpides N."/>
            <person name="Klenk H."/>
            <person name="Lapidus A."/>
        </authorList>
    </citation>
    <scope>NUCLEOTIDE SEQUENCE [LARGE SCALE GENOMIC DNA]</scope>
    <source>
        <strain evidence="2">DSM 9799 / CCM 4581 / KCTC 23876 / PAT</strain>
    </source>
</reference>
<dbReference type="GeneID" id="67184109"/>
<name>E1SUU1_FERBD</name>
<dbReference type="eggNOG" id="COG2433">
    <property type="taxonomic scope" value="Bacteria"/>
</dbReference>
<dbReference type="KEGG" id="fbl:Fbal_1073"/>
<protein>
    <submittedName>
        <fullName evidence="1">Uncharacterized protein</fullName>
    </submittedName>
</protein>
<sequence length="377" mass="43419">MSKELNLVIVWEHGRTAQEEIIEDLNKDFKICEVLEVSWSKEKFANNLTRFYGQKLPSGSHKEKHCGNGSFILITFIDENPVYHNRDTSRGPELVNTNVFDKKTLYRQWTGGGHKIHTTNGKHETAHDLMLLLGQEVDAYIEKFSLDSPAELSPNAIERDLEGASGWNSFSHLFRTANACSNYVVMRNFENLPDSYLINDHGDIDFLAQNAVDFAYILNAKKSVRPFRPNAYVFFVNGQEVPCDIREVGDGYYDRSWQESILFNATRYNGFCIPSDDDYKPMLAYHALVHKVKVSKDYEHKLDLDLEGMFKLVSKFLSEHNYSVTLPKDISVYFHFSNSRAISKSISRVTKYNIAVVRIIRQILLVDIRVKLSKLIR</sequence>
<gene>
    <name evidence="1" type="ordered locus">Fbal_1073</name>
</gene>
<dbReference type="EMBL" id="CP002209">
    <property type="protein sequence ID" value="ADN75282.1"/>
    <property type="molecule type" value="Genomic_DNA"/>
</dbReference>
<dbReference type="OrthoDB" id="5138250at2"/>
<dbReference type="RefSeq" id="WP_013344588.1">
    <property type="nucleotide sequence ID" value="NC_014541.1"/>
</dbReference>
<dbReference type="STRING" id="550540.Fbal_1073"/>
<dbReference type="HOGENOM" id="CLU_787423_0_0_6"/>
<organism evidence="1 2">
    <name type="scientific">Ferrimonas balearica (strain DSM 9799 / CCM 4581 / KCTC 23876 / PAT)</name>
    <dbReference type="NCBI Taxonomy" id="550540"/>
    <lineage>
        <taxon>Bacteria</taxon>
        <taxon>Pseudomonadati</taxon>
        <taxon>Pseudomonadota</taxon>
        <taxon>Gammaproteobacteria</taxon>
        <taxon>Alteromonadales</taxon>
        <taxon>Ferrimonadaceae</taxon>
        <taxon>Ferrimonas</taxon>
    </lineage>
</organism>